<feature type="domain" description="Tyr recombinase" evidence="6">
    <location>
        <begin position="177"/>
        <end position="368"/>
    </location>
</feature>
<dbReference type="Gene3D" id="1.10.150.130">
    <property type="match status" value="1"/>
</dbReference>
<evidence type="ECO:0000256" key="4">
    <source>
        <dbReference type="PROSITE-ProRule" id="PRU01248"/>
    </source>
</evidence>
<dbReference type="PROSITE" id="PS51898">
    <property type="entry name" value="TYR_RECOMBINASE"/>
    <property type="match status" value="1"/>
</dbReference>
<dbReference type="PANTHER" id="PTHR30349">
    <property type="entry name" value="PHAGE INTEGRASE-RELATED"/>
    <property type="match status" value="1"/>
</dbReference>
<dbReference type="Gene3D" id="1.10.443.10">
    <property type="entry name" value="Intergrase catalytic core"/>
    <property type="match status" value="1"/>
</dbReference>
<comment type="caution">
    <text evidence="8">The sequence shown here is derived from an EMBL/GenBank/DDBJ whole genome shotgun (WGS) entry which is preliminary data.</text>
</comment>
<dbReference type="InterPro" id="IPR010998">
    <property type="entry name" value="Integrase_recombinase_N"/>
</dbReference>
<keyword evidence="9" id="KW-1185">Reference proteome</keyword>
<dbReference type="InterPro" id="IPR011010">
    <property type="entry name" value="DNA_brk_join_enz"/>
</dbReference>
<feature type="region of interest" description="Disordered" evidence="5">
    <location>
        <begin position="1"/>
        <end position="26"/>
    </location>
</feature>
<dbReference type="PANTHER" id="PTHR30349:SF64">
    <property type="entry name" value="PROPHAGE INTEGRASE INTD-RELATED"/>
    <property type="match status" value="1"/>
</dbReference>
<evidence type="ECO:0000259" key="7">
    <source>
        <dbReference type="PROSITE" id="PS51900"/>
    </source>
</evidence>
<dbReference type="SUPFAM" id="SSF56349">
    <property type="entry name" value="DNA breaking-rejoining enzymes"/>
    <property type="match status" value="1"/>
</dbReference>
<evidence type="ECO:0000259" key="6">
    <source>
        <dbReference type="PROSITE" id="PS51898"/>
    </source>
</evidence>
<protein>
    <submittedName>
        <fullName evidence="8">Site-specific integrase</fullName>
    </submittedName>
</protein>
<dbReference type="Proteomes" id="UP000825228">
    <property type="component" value="Unassembled WGS sequence"/>
</dbReference>
<keyword evidence="3" id="KW-0233">DNA recombination</keyword>
<dbReference type="InterPro" id="IPR044068">
    <property type="entry name" value="CB"/>
</dbReference>
<evidence type="ECO:0000256" key="1">
    <source>
        <dbReference type="ARBA" id="ARBA00008857"/>
    </source>
</evidence>
<feature type="domain" description="Core-binding (CB)" evidence="7">
    <location>
        <begin position="77"/>
        <end position="154"/>
    </location>
</feature>
<sequence length="388" mass="43090">MQRRNRRAGVEDRWRKSDGTPSAANGVGKRWRARYVDDNGREVAKGFARKVEAQAWLDSIISTQVQGTYVDPRRGRMTYREFYSEWSSLQNWVHHTRRAMDAGAVEVPFADIALTDLRRSHIEAWVKELVERPLAPRTVHQRVNNVKTVLKAARRDKRMIDDPIDGVPLPRVRRAEMAMEIPDPAAVGRLVTAAEPSFAAYVAVCAFAGLRRSEAAALQPQDIDFLRKRVSVNRQAIGISSGVVEVRAPKYGSERNVPVSAGLLEILSEHLRVHTPGDDPSRWLFPGLGANPLNGNMVFGRWRKARAAAGVATKLHSLRHYFASSLIAAGCDVVMVQRAMGHSSASITLDTYSHLFPSGEDRTRAAAERAFSEALQSPADGLRTIRGN</sequence>
<comment type="similarity">
    <text evidence="1">Belongs to the 'phage' integrase family.</text>
</comment>
<dbReference type="CDD" id="cd01189">
    <property type="entry name" value="INT_ICEBs1_C_like"/>
    <property type="match status" value="1"/>
</dbReference>
<feature type="compositionally biased region" description="Basic and acidic residues" evidence="5">
    <location>
        <begin position="8"/>
        <end position="18"/>
    </location>
</feature>
<organism evidence="8 9">
    <name type="scientific">Rhodococcoides corynebacterioides</name>
    <dbReference type="NCBI Taxonomy" id="53972"/>
    <lineage>
        <taxon>Bacteria</taxon>
        <taxon>Bacillati</taxon>
        <taxon>Actinomycetota</taxon>
        <taxon>Actinomycetes</taxon>
        <taxon>Mycobacteriales</taxon>
        <taxon>Nocardiaceae</taxon>
        <taxon>Rhodococcoides</taxon>
    </lineage>
</organism>
<dbReference type="PROSITE" id="PS51900">
    <property type="entry name" value="CB"/>
    <property type="match status" value="1"/>
</dbReference>
<accession>A0ABS7P3W4</accession>
<evidence type="ECO:0000256" key="2">
    <source>
        <dbReference type="ARBA" id="ARBA00023125"/>
    </source>
</evidence>
<dbReference type="Pfam" id="PF00589">
    <property type="entry name" value="Phage_integrase"/>
    <property type="match status" value="1"/>
</dbReference>
<proteinExistence type="inferred from homology"/>
<evidence type="ECO:0000256" key="3">
    <source>
        <dbReference type="ARBA" id="ARBA00023172"/>
    </source>
</evidence>
<dbReference type="InterPro" id="IPR050090">
    <property type="entry name" value="Tyrosine_recombinase_XerCD"/>
</dbReference>
<dbReference type="InterPro" id="IPR013762">
    <property type="entry name" value="Integrase-like_cat_sf"/>
</dbReference>
<name>A0ABS7P3W4_9NOCA</name>
<evidence type="ECO:0000256" key="5">
    <source>
        <dbReference type="SAM" id="MobiDB-lite"/>
    </source>
</evidence>
<evidence type="ECO:0000313" key="9">
    <source>
        <dbReference type="Proteomes" id="UP000825228"/>
    </source>
</evidence>
<gene>
    <name evidence="8" type="ORF">HQ603_10045</name>
</gene>
<dbReference type="EMBL" id="JABUBU010000006">
    <property type="protein sequence ID" value="MBY6367095.1"/>
    <property type="molecule type" value="Genomic_DNA"/>
</dbReference>
<reference evidence="8 9" key="1">
    <citation type="submission" date="2020-06" db="EMBL/GenBank/DDBJ databases">
        <title>Taxonomy, biology and ecology of Rhodococcus bacteria occurring in California pistachio and other woody hosts as revealed by genome sequence analyses.</title>
        <authorList>
            <person name="Gai Y."/>
            <person name="Riely B."/>
        </authorList>
    </citation>
    <scope>NUCLEOTIDE SEQUENCE [LARGE SCALE GENOMIC DNA]</scope>
    <source>
        <strain evidence="8 9">BP-281</strain>
    </source>
</reference>
<keyword evidence="2 4" id="KW-0238">DNA-binding</keyword>
<evidence type="ECO:0000313" key="8">
    <source>
        <dbReference type="EMBL" id="MBY6367095.1"/>
    </source>
</evidence>
<dbReference type="InterPro" id="IPR002104">
    <property type="entry name" value="Integrase_catalytic"/>
</dbReference>
<dbReference type="RefSeq" id="WP_222684400.1">
    <property type="nucleotide sequence ID" value="NZ_JABUBT010000007.1"/>
</dbReference>